<dbReference type="SUPFAM" id="SSF141318">
    <property type="entry name" value="TM0957-like"/>
    <property type="match status" value="1"/>
</dbReference>
<dbReference type="Gene3D" id="2.40.50.420">
    <property type="entry name" value="Envelope glycoprotein gp160, DUF2291, alpha/beta domain"/>
    <property type="match status" value="1"/>
</dbReference>
<dbReference type="KEGG" id="aym:YM304_31740"/>
<dbReference type="InterPro" id="IPR036215">
    <property type="entry name" value="TM0957-like_sf"/>
</dbReference>
<dbReference type="Proteomes" id="UP000011863">
    <property type="component" value="Chromosome"/>
</dbReference>
<dbReference type="EMBL" id="AP012057">
    <property type="protein sequence ID" value="BAN03488.1"/>
    <property type="molecule type" value="Genomic_DNA"/>
</dbReference>
<dbReference type="Gene3D" id="1.10.10.1260">
    <property type="entry name" value="Envelope glycoprotein gp160, DUF2291, helical domain"/>
    <property type="match status" value="1"/>
</dbReference>
<dbReference type="InterPro" id="IPR014582">
    <property type="entry name" value="UCP033535_lipo"/>
</dbReference>
<dbReference type="PIRSF" id="PIRSF033535">
    <property type="entry name" value="UCP033535_plp"/>
    <property type="match status" value="1"/>
</dbReference>
<dbReference type="OrthoDB" id="6631333at2"/>
<gene>
    <name evidence="1" type="ORF">YM304_31740</name>
</gene>
<evidence type="ECO:0000313" key="1">
    <source>
        <dbReference type="EMBL" id="BAN03488.1"/>
    </source>
</evidence>
<dbReference type="RefSeq" id="WP_015442735.1">
    <property type="nucleotide sequence ID" value="NC_020520.1"/>
</dbReference>
<sequence>MKLTRPSRAVTIQIAIVVVVLVAAALSTKRVDIDEANAAAGDAFDPAAYAESRYDSVIVPAVTENAIELSSLLADLADLADGADEATLGNTPGTASSFSFPVTATGVVTEVDGSVATIAVEGVPSDVTVLVQIGPALNGTALRDVTGTISFDEFTNQLEYQRVGTAINDIVRTDVLSAVDPTQLDGATVDVVGAFTRVNPQLVSIVPISMEVTP</sequence>
<reference evidence="1 2" key="1">
    <citation type="journal article" date="2013" name="Int. J. Syst. Evol. Microbiol.">
        <title>Ilumatobacter nonamiense sp. nov. and Ilumatobacter coccineum sp. nov., isolated from seashore sand.</title>
        <authorList>
            <person name="Matsumoto A."/>
            <person name="Kasai H."/>
            <person name="Matsuo Y."/>
            <person name="Shizuri Y."/>
            <person name="Ichikawa N."/>
            <person name="Fujita N."/>
            <person name="Omura S."/>
            <person name="Takahashi Y."/>
        </authorList>
    </citation>
    <scope>NUCLEOTIDE SEQUENCE [LARGE SCALE GENOMIC DNA]</scope>
    <source>
        <strain evidence="2">NBRC 103263 / KCTC 29153 / YM16-304</strain>
    </source>
</reference>
<organism evidence="1 2">
    <name type="scientific">Ilumatobacter coccineus (strain NBRC 103263 / KCTC 29153 / YM16-304)</name>
    <dbReference type="NCBI Taxonomy" id="1313172"/>
    <lineage>
        <taxon>Bacteria</taxon>
        <taxon>Bacillati</taxon>
        <taxon>Actinomycetota</taxon>
        <taxon>Acidimicrobiia</taxon>
        <taxon>Acidimicrobiales</taxon>
        <taxon>Ilumatobacteraceae</taxon>
        <taxon>Ilumatobacter</taxon>
    </lineage>
</organism>
<evidence type="ECO:0000313" key="2">
    <source>
        <dbReference type="Proteomes" id="UP000011863"/>
    </source>
</evidence>
<name>A0A6C7EFU6_ILUCY</name>
<evidence type="ECO:0008006" key="3">
    <source>
        <dbReference type="Google" id="ProtNLM"/>
    </source>
</evidence>
<dbReference type="Pfam" id="PF10054">
    <property type="entry name" value="DUF2291"/>
    <property type="match status" value="1"/>
</dbReference>
<proteinExistence type="predicted"/>
<accession>A0A6C7EFU6</accession>
<dbReference type="AlphaFoldDB" id="A0A6C7EFU6"/>
<keyword evidence="2" id="KW-1185">Reference proteome</keyword>
<protein>
    <recommendedName>
        <fullName evidence="3">DUF2291 domain-containing protein</fullName>
    </recommendedName>
</protein>